<proteinExistence type="predicted"/>
<keyword evidence="2" id="KW-1185">Reference proteome</keyword>
<protein>
    <submittedName>
        <fullName evidence="1">Uncharacterized protein</fullName>
    </submittedName>
</protein>
<dbReference type="Proteomes" id="UP000790377">
    <property type="component" value="Unassembled WGS sequence"/>
</dbReference>
<accession>A0ACB8AAS9</accession>
<dbReference type="EMBL" id="MU267724">
    <property type="protein sequence ID" value="KAH7910162.1"/>
    <property type="molecule type" value="Genomic_DNA"/>
</dbReference>
<organism evidence="1 2">
    <name type="scientific">Hygrophoropsis aurantiaca</name>
    <dbReference type="NCBI Taxonomy" id="72124"/>
    <lineage>
        <taxon>Eukaryota</taxon>
        <taxon>Fungi</taxon>
        <taxon>Dikarya</taxon>
        <taxon>Basidiomycota</taxon>
        <taxon>Agaricomycotina</taxon>
        <taxon>Agaricomycetes</taxon>
        <taxon>Agaricomycetidae</taxon>
        <taxon>Boletales</taxon>
        <taxon>Coniophorineae</taxon>
        <taxon>Hygrophoropsidaceae</taxon>
        <taxon>Hygrophoropsis</taxon>
    </lineage>
</organism>
<reference evidence="1" key="1">
    <citation type="journal article" date="2021" name="New Phytol.">
        <title>Evolutionary innovations through gain and loss of genes in the ectomycorrhizal Boletales.</title>
        <authorList>
            <person name="Wu G."/>
            <person name="Miyauchi S."/>
            <person name="Morin E."/>
            <person name="Kuo A."/>
            <person name="Drula E."/>
            <person name="Varga T."/>
            <person name="Kohler A."/>
            <person name="Feng B."/>
            <person name="Cao Y."/>
            <person name="Lipzen A."/>
            <person name="Daum C."/>
            <person name="Hundley H."/>
            <person name="Pangilinan J."/>
            <person name="Johnson J."/>
            <person name="Barry K."/>
            <person name="LaButti K."/>
            <person name="Ng V."/>
            <person name="Ahrendt S."/>
            <person name="Min B."/>
            <person name="Choi I.G."/>
            <person name="Park H."/>
            <person name="Plett J.M."/>
            <person name="Magnuson J."/>
            <person name="Spatafora J.W."/>
            <person name="Nagy L.G."/>
            <person name="Henrissat B."/>
            <person name="Grigoriev I.V."/>
            <person name="Yang Z.L."/>
            <person name="Xu J."/>
            <person name="Martin F.M."/>
        </authorList>
    </citation>
    <scope>NUCLEOTIDE SEQUENCE</scope>
    <source>
        <strain evidence="1">ATCC 28755</strain>
    </source>
</reference>
<sequence length="855" mass="93454">MLTLAGMSASSFIEPFDAQMLDFVNDVDVPMNMAGSSEIFADASMEPENETHGSLHADNESVEVDMDTYDEGENAEYEMVDETADTIHITEEPLDIEVYDASHSHISQPGVGALDASPKPTHPSSPIISNTLDPLLTERISSDGYEPLPVTDSAPIASVSVDYNAKALSHQHHLPSIVEPQGYAADPTISVSRDSSPREISSPEAHPLAVNRTQISSSEQPGDVSSTVLHDDISIQLHPNPENREHLQNSLPQLPQDSPLPIAQDLGSTDAEPSSGVYAANIENTDPATSITVPSTLETHTGNAFDVVSPNLGFVAASHEEGIAHENPADPHEISDGVYIEPPPAVLVTLLTANEPEFCLFNQPQSTSQWWITSKDAEESEVEQKILPLLLQQQPTLYYEPLSSVFDALRQEEVIARIPGAVEAELIIDAYDLQLVVSEDNIYGREISLHDLNVLHDGSDLAGPLRIQLRSSEPRFILRYHLLQDQISRLNLATDPTNEDNQEDVQNNATNGLHETECIPQDRSGSHKPDIQTDTSDSQPEGAGQDFATLDEDGAPTGDDRFHQLHETDARITESEGGYHYTNQSEEAPEENPSTGQIDNLKATNGDNSTSIISKQIRSGAESTGYQDNTEQVVNDKRHSDTFPEEEENHYDADVCVDTVGEEGDGETGPSTALYNNPEAFLDPDSQQDAVREASGSYHEPDEDELGPDTELREDFDQSSFDLASASGSYSEPKYQDQCAVSRPTEEDLTNEWDVAPLSEREADSRSVSSTADPQPSEIVVAPPEYDENWDWDPDAEGEPDDDWEDPDAVSNESSATLSSKASSKRPHDEVDFDAEEDFLGDPPSSPESKRLRVQ</sequence>
<evidence type="ECO:0000313" key="2">
    <source>
        <dbReference type="Proteomes" id="UP000790377"/>
    </source>
</evidence>
<comment type="caution">
    <text evidence="1">The sequence shown here is derived from an EMBL/GenBank/DDBJ whole genome shotgun (WGS) entry which is preliminary data.</text>
</comment>
<name>A0ACB8AAS9_9AGAM</name>
<evidence type="ECO:0000313" key="1">
    <source>
        <dbReference type="EMBL" id="KAH7910162.1"/>
    </source>
</evidence>
<gene>
    <name evidence="1" type="ORF">BJ138DRAFT_1153488</name>
</gene>